<dbReference type="PIRSF" id="PIRSF003161">
    <property type="entry name" value="FliG"/>
    <property type="match status" value="1"/>
</dbReference>
<keyword evidence="7 11" id="KW-0283">Flagellar rotation</keyword>
<protein>
    <recommendedName>
        <fullName evidence="4 11">Flagellar motor switch protein FliG</fullName>
    </recommendedName>
</protein>
<evidence type="ECO:0000256" key="3">
    <source>
        <dbReference type="ARBA" id="ARBA00010299"/>
    </source>
</evidence>
<dbReference type="GO" id="GO:0006935">
    <property type="term" value="P:chemotaxis"/>
    <property type="evidence" value="ECO:0007669"/>
    <property type="project" value="UniProtKB-KW"/>
</dbReference>
<gene>
    <name evidence="15" type="primary">fliG</name>
    <name evidence="15" type="ORF">THMIRHAS_09120</name>
</gene>
<evidence type="ECO:0000259" key="14">
    <source>
        <dbReference type="Pfam" id="PF14842"/>
    </source>
</evidence>
<dbReference type="InterPro" id="IPR000090">
    <property type="entry name" value="Flg_Motor_Flig"/>
</dbReference>
<evidence type="ECO:0000256" key="6">
    <source>
        <dbReference type="ARBA" id="ARBA00022500"/>
    </source>
</evidence>
<comment type="similarity">
    <text evidence="3 11">Belongs to the FliG family.</text>
</comment>
<dbReference type="PRINTS" id="PR00954">
    <property type="entry name" value="FLGMOTORFLIG"/>
</dbReference>
<feature type="domain" description="Flagellar motor switch protein FliG C-terminal" evidence="12">
    <location>
        <begin position="228"/>
        <end position="332"/>
    </location>
</feature>
<sequence length="341" mass="36824">MAEAVTDLEEVSTRDMSGMDKAAIFLLALGKEGAAQVLKHLNPREVQQLGSAMTNIEGVTHEDIHVVMRSFLKELGEDALGVDPSEFAQSLMADALGDGAGGMLDATMLGDQVKGLEALKWMHPSTISNMLRNEHPQVVAIVLSYFDSDQAAAVLRGIPQRFQAEVIYRIATLSTIQPRALFDLNNVLEMASGDGEGGKLATIGGEKRAAEILNLVGSGIDSRILEDIALEHEDISNAIQDKMFVFDDIAGIDDRGIQTLVGEVPSDVLIIALKGAESNLREKFLSNVSKRQAEIMRDDLETGGPVKLSAVEDAQRTIIQAVRRLADEEKLMMPGGGEEFV</sequence>
<dbReference type="SUPFAM" id="SSF48029">
    <property type="entry name" value="FliG"/>
    <property type="match status" value="2"/>
</dbReference>
<evidence type="ECO:0000313" key="16">
    <source>
        <dbReference type="Proteomes" id="UP000501726"/>
    </source>
</evidence>
<evidence type="ECO:0000313" key="15">
    <source>
        <dbReference type="EMBL" id="BBP45539.1"/>
    </source>
</evidence>
<reference evidence="16" key="1">
    <citation type="submission" date="2019-11" db="EMBL/GenBank/DDBJ databases">
        <title>Isolation and characterization of two novel species in the genus Thiomicrorhabdus.</title>
        <authorList>
            <person name="Mochizuki J."/>
            <person name="Kojima H."/>
            <person name="Fukui M."/>
        </authorList>
    </citation>
    <scope>NUCLEOTIDE SEQUENCE [LARGE SCALE GENOMIC DNA]</scope>
    <source>
        <strain evidence="16">aks77</strain>
    </source>
</reference>
<dbReference type="InterPro" id="IPR028263">
    <property type="entry name" value="FliG_N"/>
</dbReference>
<evidence type="ECO:0000256" key="2">
    <source>
        <dbReference type="ARBA" id="ARBA00004515"/>
    </source>
</evidence>
<evidence type="ECO:0000259" key="13">
    <source>
        <dbReference type="Pfam" id="PF14841"/>
    </source>
</evidence>
<dbReference type="Proteomes" id="UP000501726">
    <property type="component" value="Chromosome"/>
</dbReference>
<dbReference type="GO" id="GO:0009425">
    <property type="term" value="C:bacterial-type flagellum basal body"/>
    <property type="evidence" value="ECO:0007669"/>
    <property type="project" value="UniProtKB-SubCell"/>
</dbReference>
<evidence type="ECO:0000256" key="8">
    <source>
        <dbReference type="ARBA" id="ARBA00023136"/>
    </source>
</evidence>
<keyword evidence="9 11" id="KW-0975">Bacterial flagellum</keyword>
<dbReference type="RefSeq" id="WP_173271344.1">
    <property type="nucleotide sequence ID" value="NZ_AP021889.1"/>
</dbReference>
<proteinExistence type="inferred from homology"/>
<dbReference type="InterPro" id="IPR011002">
    <property type="entry name" value="FliG_a-hlx"/>
</dbReference>
<keyword evidence="15" id="KW-0282">Flagellum</keyword>
<dbReference type="Pfam" id="PF14841">
    <property type="entry name" value="FliG_M"/>
    <property type="match status" value="1"/>
</dbReference>
<dbReference type="InterPro" id="IPR023087">
    <property type="entry name" value="Flg_Motor_Flig_C"/>
</dbReference>
<dbReference type="AlphaFoldDB" id="A0A6F8PTV1"/>
<comment type="function">
    <text evidence="10 11">FliG is one of three proteins (FliG, FliN, FliM) that forms the rotor-mounted switch complex (C ring), located at the base of the basal body. This complex interacts with the CheY and CheZ chemotaxis proteins, in addition to contacting components of the motor that determine the direction of flagellar rotation.</text>
</comment>
<dbReference type="Gene3D" id="1.10.220.30">
    <property type="match status" value="3"/>
</dbReference>
<evidence type="ECO:0000256" key="7">
    <source>
        <dbReference type="ARBA" id="ARBA00022779"/>
    </source>
</evidence>
<dbReference type="Pfam" id="PF01706">
    <property type="entry name" value="FliG_C"/>
    <property type="match status" value="1"/>
</dbReference>
<dbReference type="PANTHER" id="PTHR30534:SF0">
    <property type="entry name" value="FLAGELLAR MOTOR SWITCH PROTEIN FLIG"/>
    <property type="match status" value="1"/>
</dbReference>
<evidence type="ECO:0000256" key="10">
    <source>
        <dbReference type="ARBA" id="ARBA00025598"/>
    </source>
</evidence>
<dbReference type="GO" id="GO:0003774">
    <property type="term" value="F:cytoskeletal motor activity"/>
    <property type="evidence" value="ECO:0007669"/>
    <property type="project" value="InterPro"/>
</dbReference>
<keyword evidence="8 11" id="KW-0472">Membrane</keyword>
<name>A0A6F8PTV1_9GAMM</name>
<dbReference type="PANTHER" id="PTHR30534">
    <property type="entry name" value="FLAGELLAR MOTOR SWITCH PROTEIN FLIG"/>
    <property type="match status" value="1"/>
</dbReference>
<keyword evidence="11" id="KW-0997">Cell inner membrane</keyword>
<organism evidence="15 16">
    <name type="scientific">Thiosulfatimonas sediminis</name>
    <dbReference type="NCBI Taxonomy" id="2675054"/>
    <lineage>
        <taxon>Bacteria</taxon>
        <taxon>Pseudomonadati</taxon>
        <taxon>Pseudomonadota</taxon>
        <taxon>Gammaproteobacteria</taxon>
        <taxon>Thiotrichales</taxon>
        <taxon>Piscirickettsiaceae</taxon>
        <taxon>Thiosulfatimonas</taxon>
    </lineage>
</organism>
<keyword evidence="15" id="KW-0969">Cilium</keyword>
<keyword evidence="5 11" id="KW-1003">Cell membrane</keyword>
<dbReference type="NCBIfam" id="TIGR00207">
    <property type="entry name" value="fliG"/>
    <property type="match status" value="1"/>
</dbReference>
<keyword evidence="15" id="KW-0966">Cell projection</keyword>
<evidence type="ECO:0000256" key="1">
    <source>
        <dbReference type="ARBA" id="ARBA00004117"/>
    </source>
</evidence>
<dbReference type="Pfam" id="PF14842">
    <property type="entry name" value="FliG_N"/>
    <property type="match status" value="1"/>
</dbReference>
<evidence type="ECO:0000256" key="11">
    <source>
        <dbReference type="PIRNR" id="PIRNR003161"/>
    </source>
</evidence>
<feature type="domain" description="Flagellar motor switch protein FliG N-terminal" evidence="14">
    <location>
        <begin position="16"/>
        <end position="112"/>
    </location>
</feature>
<evidence type="ECO:0000256" key="9">
    <source>
        <dbReference type="ARBA" id="ARBA00023143"/>
    </source>
</evidence>
<dbReference type="GO" id="GO:0005886">
    <property type="term" value="C:plasma membrane"/>
    <property type="evidence" value="ECO:0007669"/>
    <property type="project" value="UniProtKB-SubCell"/>
</dbReference>
<dbReference type="InterPro" id="IPR032779">
    <property type="entry name" value="FliG_M"/>
</dbReference>
<evidence type="ECO:0000256" key="5">
    <source>
        <dbReference type="ARBA" id="ARBA00022475"/>
    </source>
</evidence>
<dbReference type="EMBL" id="AP021889">
    <property type="protein sequence ID" value="BBP45539.1"/>
    <property type="molecule type" value="Genomic_DNA"/>
</dbReference>
<comment type="subcellular location">
    <subcellularLocation>
        <location evidence="1 11">Bacterial flagellum basal body</location>
    </subcellularLocation>
    <subcellularLocation>
        <location evidence="2 11">Cell inner membrane</location>
        <topology evidence="2 11">Peripheral membrane protein</topology>
        <orientation evidence="2 11">Cytoplasmic side</orientation>
    </subcellularLocation>
</comment>
<accession>A0A6F8PTV1</accession>
<keyword evidence="16" id="KW-1185">Reference proteome</keyword>
<evidence type="ECO:0000256" key="4">
    <source>
        <dbReference type="ARBA" id="ARBA00021870"/>
    </source>
</evidence>
<dbReference type="GO" id="GO:0071973">
    <property type="term" value="P:bacterial-type flagellum-dependent cell motility"/>
    <property type="evidence" value="ECO:0007669"/>
    <property type="project" value="InterPro"/>
</dbReference>
<dbReference type="KEGG" id="tse:THMIRHAS_09120"/>
<feature type="domain" description="Flagellar motor switch protein FliG middle" evidence="13">
    <location>
        <begin position="124"/>
        <end position="189"/>
    </location>
</feature>
<keyword evidence="6 11" id="KW-0145">Chemotaxis</keyword>
<evidence type="ECO:0000259" key="12">
    <source>
        <dbReference type="Pfam" id="PF01706"/>
    </source>
</evidence>